<protein>
    <recommendedName>
        <fullName evidence="2">VWFA domain-containing protein</fullName>
    </recommendedName>
</protein>
<reference evidence="3" key="1">
    <citation type="submission" date="2019-08" db="EMBL/GenBank/DDBJ databases">
        <authorList>
            <person name="Kucharzyk K."/>
            <person name="Murdoch R.W."/>
            <person name="Higgins S."/>
            <person name="Loffler F."/>
        </authorList>
    </citation>
    <scope>NUCLEOTIDE SEQUENCE</scope>
</reference>
<dbReference type="Pfam" id="PF09479">
    <property type="entry name" value="Flg_new"/>
    <property type="match status" value="1"/>
</dbReference>
<dbReference type="AlphaFoldDB" id="A0A644YQX1"/>
<dbReference type="Gene3D" id="3.40.50.410">
    <property type="entry name" value="von Willebrand factor, type A domain"/>
    <property type="match status" value="1"/>
</dbReference>
<dbReference type="GO" id="GO:0030313">
    <property type="term" value="C:cell envelope"/>
    <property type="evidence" value="ECO:0007669"/>
    <property type="project" value="UniProtKB-SubCell"/>
</dbReference>
<dbReference type="CDD" id="cd00198">
    <property type="entry name" value="vWFA"/>
    <property type="match status" value="1"/>
</dbReference>
<sequence>MNKNKINKKVTCFVIALMMVMPIIPNYANTAEAITVPSENDIVLDKNALPTEVENTYEIQLSVKGKDIITGKKVDVILVVDNSNSMHDTKDKNNKSLAEITRNAAYAFINGVLTPSNSSSGNVKVAVVQYGTYARARQFTGESNWTNTWSSGLEVEEDRLYTLDIAQAKLAIDSATTQFNHNSNDSGGTNTEGGFLMSSKVAEVKSNDAESVIIFMTDGMPTFRYNSDDNAVSDGSSFVNGGTNTSKSEFNQAIESAQSLGIGRKIYTVALLSAFSNTSDEAKLASNLLSKLPMTYISKHDTRSIKGHVDDSDRWDETTSYAEKYYPIFSGDNASDKMQEIYETLAGTINALAEGSVTDVIPKDFELTTDSKSQLESLGVSVTVNGDGTTTLVFPNISASEAVNNLPKYTVQVKPGVYGTGFTNEYAKYEYTLNTTGAAGSKNFPEPLVAINPTAANDDGYEVNVGKTLTIDLLNNILLNDETFKLEQGGYTVEGLSVEPRYATTITTVKNGSVVLSSDGTFVYNPPSSTFVGTDTFVYKNTATVSGEGPLAGNYVSNEANVTITVLPLNSAAYKVEHYLENSDFVTYSLKETDYNNGVINETVYAESNNYTGYYLDSSVEETISSGDVTQDGNLTLKLFYSAYPYNVYYYPNGGSGELSDGNKPYIYEEEVIVLENEFINDGYNFVGWGYGDDSEYETVYLPDDTFKMPNSNINLYALWELGTEETLNYTVEYYVDGELYETKELLVPASNPIVSAVSYDNMPDTYYVDENLSTDLPFEVEVEASNVIKVYYEKKTQEPQEPENNITIKHYTKTGSASEVLALTEYRLVTVTTGSSIVTGQSYKNNTIIAQGFAYQSSTPESHEIFANTTTESAFATYTFELRYYKEGSSDNGGGNGGGGGTIITNVIKLRKLN</sequence>
<comment type="subcellular location">
    <subcellularLocation>
        <location evidence="1">Cell envelope</location>
    </subcellularLocation>
</comment>
<feature type="domain" description="VWFA" evidence="2">
    <location>
        <begin position="75"/>
        <end position="345"/>
    </location>
</feature>
<dbReference type="EMBL" id="VSSQ01005855">
    <property type="protein sequence ID" value="MPM30677.1"/>
    <property type="molecule type" value="Genomic_DNA"/>
</dbReference>
<dbReference type="SUPFAM" id="SSF53300">
    <property type="entry name" value="vWA-like"/>
    <property type="match status" value="1"/>
</dbReference>
<name>A0A644YQX1_9ZZZZ</name>
<dbReference type="InterPro" id="IPR013378">
    <property type="entry name" value="InlB-like_B-rpt"/>
</dbReference>
<gene>
    <name evidence="3" type="ORF">SDC9_77227</name>
</gene>
<evidence type="ECO:0000313" key="3">
    <source>
        <dbReference type="EMBL" id="MPM30677.1"/>
    </source>
</evidence>
<dbReference type="PROSITE" id="PS50234">
    <property type="entry name" value="VWFA"/>
    <property type="match status" value="1"/>
</dbReference>
<accession>A0A644YQX1</accession>
<dbReference type="InterPro" id="IPR036465">
    <property type="entry name" value="vWFA_dom_sf"/>
</dbReference>
<organism evidence="3">
    <name type="scientific">bioreactor metagenome</name>
    <dbReference type="NCBI Taxonomy" id="1076179"/>
    <lineage>
        <taxon>unclassified sequences</taxon>
        <taxon>metagenomes</taxon>
        <taxon>ecological metagenomes</taxon>
    </lineage>
</organism>
<evidence type="ECO:0000259" key="2">
    <source>
        <dbReference type="PROSITE" id="PS50234"/>
    </source>
</evidence>
<dbReference type="Pfam" id="PF17963">
    <property type="entry name" value="Big_9"/>
    <property type="match status" value="1"/>
</dbReference>
<dbReference type="InterPro" id="IPR002035">
    <property type="entry name" value="VWF_A"/>
</dbReference>
<dbReference type="InterPro" id="IPR042229">
    <property type="entry name" value="Listeria/Bacterioides_rpt_sf"/>
</dbReference>
<evidence type="ECO:0000256" key="1">
    <source>
        <dbReference type="ARBA" id="ARBA00004196"/>
    </source>
</evidence>
<comment type="caution">
    <text evidence="3">The sequence shown here is derived from an EMBL/GenBank/DDBJ whole genome shotgun (WGS) entry which is preliminary data.</text>
</comment>
<dbReference type="SMART" id="SM00327">
    <property type="entry name" value="VWA"/>
    <property type="match status" value="1"/>
</dbReference>
<proteinExistence type="predicted"/>
<dbReference type="Gene3D" id="2.60.40.4270">
    <property type="entry name" value="Listeria-Bacteroides repeat domain"/>
    <property type="match status" value="1"/>
</dbReference>